<dbReference type="GO" id="GO:0070206">
    <property type="term" value="P:protein trimerization"/>
    <property type="evidence" value="ECO:0007669"/>
    <property type="project" value="InterPro"/>
</dbReference>
<dbReference type="eggNOG" id="COG1729">
    <property type="taxonomic scope" value="Bacteria"/>
</dbReference>
<gene>
    <name evidence="4" type="ordered locus">CJA_1037</name>
</gene>
<organism evidence="4 5">
    <name type="scientific">Cellvibrio japonicus (strain Ueda107)</name>
    <name type="common">Pseudomonas fluorescens subsp. cellulosa</name>
    <dbReference type="NCBI Taxonomy" id="498211"/>
    <lineage>
        <taxon>Bacteria</taxon>
        <taxon>Pseudomonadati</taxon>
        <taxon>Pseudomonadota</taxon>
        <taxon>Gammaproteobacteria</taxon>
        <taxon>Cellvibrionales</taxon>
        <taxon>Cellvibrionaceae</taxon>
        <taxon>Cellvibrio</taxon>
    </lineage>
</organism>
<feature type="chain" id="PRO_5002796462" evidence="2">
    <location>
        <begin position="20"/>
        <end position="251"/>
    </location>
</feature>
<feature type="domain" description="YbgF trimerisation" evidence="3">
    <location>
        <begin position="47"/>
        <end position="100"/>
    </location>
</feature>
<dbReference type="OrthoDB" id="9768142at2"/>
<feature type="signal peptide" evidence="2">
    <location>
        <begin position="1"/>
        <end position="19"/>
    </location>
</feature>
<dbReference type="HOGENOM" id="CLU_044315_2_1_6"/>
<dbReference type="InterPro" id="IPR032519">
    <property type="entry name" value="YbgF_tri"/>
</dbReference>
<feature type="compositionally biased region" description="Low complexity" evidence="1">
    <location>
        <begin position="99"/>
        <end position="119"/>
    </location>
</feature>
<dbReference type="Pfam" id="PF13174">
    <property type="entry name" value="TPR_6"/>
    <property type="match status" value="2"/>
</dbReference>
<sequence length="251" mass="27210">MRKNLIAVVLLAVAPVSVAQVRVVESSPQGLGSGVSRPAVNAVVEPDVYSQIRALQEEIATLRGLIEEQAYELKQLKQLQLDNYMDIDRRLSGRTANDAASAPVQSQSIPSSSAIKPSSSAPAAVSVSSVDDAELYRSAYDLLNQRQYDASAAGFQDYLNLLPNGTYASNCYYWLGKISMLKQDYPQAKTWFSDLISRFPDSSKVAGAQLDLGRVFFFMGDTAQAKALLTQVANGNSEAAPVAKKFLSDNF</sequence>
<dbReference type="STRING" id="498211.CJA_1037"/>
<keyword evidence="5" id="KW-1185">Reference proteome</keyword>
<dbReference type="AlphaFoldDB" id="B3PB65"/>
<keyword evidence="2" id="KW-0732">Signal</keyword>
<feature type="region of interest" description="Disordered" evidence="1">
    <location>
        <begin position="96"/>
        <end position="119"/>
    </location>
</feature>
<dbReference type="InterPro" id="IPR011990">
    <property type="entry name" value="TPR-like_helical_dom_sf"/>
</dbReference>
<accession>B3PB65</accession>
<name>B3PB65_CELJU</name>
<dbReference type="Gene3D" id="1.25.40.10">
    <property type="entry name" value="Tetratricopeptide repeat domain"/>
    <property type="match status" value="1"/>
</dbReference>
<evidence type="ECO:0000313" key="4">
    <source>
        <dbReference type="EMBL" id="ACE84636.1"/>
    </source>
</evidence>
<dbReference type="Pfam" id="PF16331">
    <property type="entry name" value="TolA_bind_tri"/>
    <property type="match status" value="1"/>
</dbReference>
<evidence type="ECO:0000256" key="1">
    <source>
        <dbReference type="SAM" id="MobiDB-lite"/>
    </source>
</evidence>
<reference evidence="4 5" key="1">
    <citation type="journal article" date="2008" name="J. Bacteriol.">
        <title>Insights into plant cell wall degradation from the genome sequence of the soil bacterium Cellvibrio japonicus.</title>
        <authorList>
            <person name="Deboy R.T."/>
            <person name="Mongodin E.F."/>
            <person name="Fouts D.E."/>
            <person name="Tailford L.E."/>
            <person name="Khouri H."/>
            <person name="Emerson J.B."/>
            <person name="Mohamoud Y."/>
            <person name="Watkins K."/>
            <person name="Henrissat B."/>
            <person name="Gilbert H.J."/>
            <person name="Nelson K.E."/>
        </authorList>
    </citation>
    <scope>NUCLEOTIDE SEQUENCE [LARGE SCALE GENOMIC DNA]</scope>
    <source>
        <strain evidence="4 5">Ueda107</strain>
    </source>
</reference>
<dbReference type="InterPro" id="IPR019734">
    <property type="entry name" value="TPR_rpt"/>
</dbReference>
<evidence type="ECO:0000259" key="3">
    <source>
        <dbReference type="Pfam" id="PF16331"/>
    </source>
</evidence>
<protein>
    <submittedName>
        <fullName evidence="4">Putative 34 kDa outer membrane protein</fullName>
    </submittedName>
</protein>
<dbReference type="KEGG" id="cja:CJA_1037"/>
<proteinExistence type="predicted"/>
<dbReference type="Proteomes" id="UP000001036">
    <property type="component" value="Chromosome"/>
</dbReference>
<dbReference type="Gene3D" id="1.20.5.110">
    <property type="match status" value="1"/>
</dbReference>
<evidence type="ECO:0000256" key="2">
    <source>
        <dbReference type="SAM" id="SignalP"/>
    </source>
</evidence>
<dbReference type="SUPFAM" id="SSF48452">
    <property type="entry name" value="TPR-like"/>
    <property type="match status" value="1"/>
</dbReference>
<evidence type="ECO:0000313" key="5">
    <source>
        <dbReference type="Proteomes" id="UP000001036"/>
    </source>
</evidence>
<dbReference type="EMBL" id="CP000934">
    <property type="protein sequence ID" value="ACE84636.1"/>
    <property type="molecule type" value="Genomic_DNA"/>
</dbReference>